<reference evidence="3 4" key="1">
    <citation type="submission" date="2017-12" db="EMBL/GenBank/DDBJ databases">
        <title>Genome sequence of the active heterotrophic nitrifier-denitrifier, Cupriavidus pauculus UM1.</title>
        <authorList>
            <person name="Putonti C."/>
            <person name="Castignetti D."/>
        </authorList>
    </citation>
    <scope>NUCLEOTIDE SEQUENCE [LARGE SCALE GENOMIC DNA]</scope>
    <source>
        <strain evidence="3 4">UM1</strain>
    </source>
</reference>
<dbReference type="PANTHER" id="PTHR13833">
    <property type="match status" value="1"/>
</dbReference>
<evidence type="ECO:0008006" key="5">
    <source>
        <dbReference type="Google" id="ProtNLM"/>
    </source>
</evidence>
<feature type="repeat" description="NHL" evidence="2">
    <location>
        <begin position="43"/>
        <end position="78"/>
    </location>
</feature>
<comment type="caution">
    <text evidence="3">The sequence shown here is derived from an EMBL/GenBank/DDBJ whole genome shotgun (WGS) entry which is preliminary data.</text>
</comment>
<accession>A0A2N5CBG2</accession>
<proteinExistence type="predicted"/>
<protein>
    <recommendedName>
        <fullName evidence="5">Gluconolaconase</fullName>
    </recommendedName>
</protein>
<evidence type="ECO:0000256" key="2">
    <source>
        <dbReference type="PROSITE-ProRule" id="PRU00504"/>
    </source>
</evidence>
<dbReference type="PANTHER" id="PTHR13833:SF71">
    <property type="entry name" value="NHL DOMAIN-CONTAINING PROTEIN"/>
    <property type="match status" value="1"/>
</dbReference>
<organism evidence="3 4">
    <name type="scientific">Cupriavidus pauculus</name>
    <dbReference type="NCBI Taxonomy" id="82633"/>
    <lineage>
        <taxon>Bacteria</taxon>
        <taxon>Pseudomonadati</taxon>
        <taxon>Pseudomonadota</taxon>
        <taxon>Betaproteobacteria</taxon>
        <taxon>Burkholderiales</taxon>
        <taxon>Burkholderiaceae</taxon>
        <taxon>Cupriavidus</taxon>
    </lineage>
</organism>
<name>A0A2N5CBG2_9BURK</name>
<dbReference type="AlphaFoldDB" id="A0A2N5CBG2"/>
<dbReference type="Proteomes" id="UP000234341">
    <property type="component" value="Unassembled WGS sequence"/>
</dbReference>
<evidence type="ECO:0000256" key="1">
    <source>
        <dbReference type="ARBA" id="ARBA00022737"/>
    </source>
</evidence>
<dbReference type="Gene3D" id="2.120.10.30">
    <property type="entry name" value="TolB, C-terminal domain"/>
    <property type="match status" value="1"/>
</dbReference>
<dbReference type="PROSITE" id="PS51125">
    <property type="entry name" value="NHL"/>
    <property type="match status" value="1"/>
</dbReference>
<dbReference type="EMBL" id="PJRP01000007">
    <property type="protein sequence ID" value="PLP99524.1"/>
    <property type="molecule type" value="Genomic_DNA"/>
</dbReference>
<gene>
    <name evidence="3" type="ORF">CYJ10_17090</name>
</gene>
<dbReference type="OrthoDB" id="9774579at2"/>
<evidence type="ECO:0000313" key="3">
    <source>
        <dbReference type="EMBL" id="PLP99524.1"/>
    </source>
</evidence>
<evidence type="ECO:0000313" key="4">
    <source>
        <dbReference type="Proteomes" id="UP000234341"/>
    </source>
</evidence>
<dbReference type="RefSeq" id="WP_146002061.1">
    <property type="nucleotide sequence ID" value="NZ_PJRP01000007.1"/>
</dbReference>
<dbReference type="SUPFAM" id="SSF101898">
    <property type="entry name" value="NHL repeat"/>
    <property type="match status" value="1"/>
</dbReference>
<dbReference type="Pfam" id="PF01436">
    <property type="entry name" value="NHL"/>
    <property type="match status" value="1"/>
</dbReference>
<dbReference type="InterPro" id="IPR011042">
    <property type="entry name" value="6-blade_b-propeller_TolB-like"/>
</dbReference>
<sequence length="80" mass="8140">MTLDASGTFFITDRRNMIRKITPAGVVTTFAGSGVMGAIVGTGTAATFSAPSGLAIDKAGNLYVADYSNNAIRKITPAGV</sequence>
<keyword evidence="1" id="KW-0677">Repeat</keyword>
<dbReference type="InterPro" id="IPR001258">
    <property type="entry name" value="NHL_repeat"/>
</dbReference>